<dbReference type="InterPro" id="IPR000064">
    <property type="entry name" value="NLP_P60_dom"/>
</dbReference>
<accession>A0A1T4XYJ8</accession>
<dbReference type="STRING" id="1147123.SAMN05443428_11612"/>
<dbReference type="Pfam" id="PF00877">
    <property type="entry name" value="NLPC_P60"/>
    <property type="match status" value="1"/>
</dbReference>
<keyword evidence="3 7" id="KW-0378">Hydrolase</keyword>
<evidence type="ECO:0000313" key="7">
    <source>
        <dbReference type="EMBL" id="SKA94463.1"/>
    </source>
</evidence>
<dbReference type="AlphaFoldDB" id="A0A1T4XYJ8"/>
<evidence type="ECO:0000256" key="4">
    <source>
        <dbReference type="ARBA" id="ARBA00022807"/>
    </source>
</evidence>
<dbReference type="RefSeq" id="WP_078697062.1">
    <property type="nucleotide sequence ID" value="NZ_FUYH01000016.1"/>
</dbReference>
<sequence length="208" mass="22341">MKKSSFLLILTLVLFLIIPITDLKVSAKASTSSKSNQKKTSVKTSNSNKTSKKTTKSSSKKKTTKRTTSKRGAAYSRGSGAVLGEGDVQRIVNYAKKYENVKYVYGSSSPKAFDCSGFTMYVYKAAGINLPHSASEQSKIGLAVSKDNLKMGDLVFFETGGAGISHVGIYIGNNVFIHASSGAGRVVTTSLSDNYYASRYRGATRIVN</sequence>
<dbReference type="InterPro" id="IPR051202">
    <property type="entry name" value="Peptidase_C40"/>
</dbReference>
<evidence type="ECO:0000313" key="8">
    <source>
        <dbReference type="Proteomes" id="UP000190105"/>
    </source>
</evidence>
<organism evidence="7 8">
    <name type="scientific">Caloramator quimbayensis</name>
    <dbReference type="NCBI Taxonomy" id="1147123"/>
    <lineage>
        <taxon>Bacteria</taxon>
        <taxon>Bacillati</taxon>
        <taxon>Bacillota</taxon>
        <taxon>Clostridia</taxon>
        <taxon>Eubacteriales</taxon>
        <taxon>Clostridiaceae</taxon>
        <taxon>Caloramator</taxon>
    </lineage>
</organism>
<protein>
    <submittedName>
        <fullName evidence="7">Cell wall-associated hydrolase, NlpC family</fullName>
    </submittedName>
</protein>
<keyword evidence="4" id="KW-0788">Thiol protease</keyword>
<dbReference type="Gene3D" id="3.90.1720.10">
    <property type="entry name" value="endopeptidase domain like (from Nostoc punctiforme)"/>
    <property type="match status" value="1"/>
</dbReference>
<evidence type="ECO:0000256" key="1">
    <source>
        <dbReference type="ARBA" id="ARBA00007074"/>
    </source>
</evidence>
<feature type="domain" description="NlpC/P60" evidence="6">
    <location>
        <begin position="85"/>
        <end position="207"/>
    </location>
</feature>
<evidence type="ECO:0000256" key="5">
    <source>
        <dbReference type="SAM" id="MobiDB-lite"/>
    </source>
</evidence>
<proteinExistence type="inferred from homology"/>
<dbReference type="SUPFAM" id="SSF54001">
    <property type="entry name" value="Cysteine proteinases"/>
    <property type="match status" value="1"/>
</dbReference>
<dbReference type="PANTHER" id="PTHR47053:SF1">
    <property type="entry name" value="MUREIN DD-ENDOPEPTIDASE MEPH-RELATED"/>
    <property type="match status" value="1"/>
</dbReference>
<dbReference type="EMBL" id="FUYH01000016">
    <property type="protein sequence ID" value="SKA94463.1"/>
    <property type="molecule type" value="Genomic_DNA"/>
</dbReference>
<evidence type="ECO:0000256" key="3">
    <source>
        <dbReference type="ARBA" id="ARBA00022801"/>
    </source>
</evidence>
<reference evidence="8" key="1">
    <citation type="submission" date="2017-02" db="EMBL/GenBank/DDBJ databases">
        <authorList>
            <person name="Varghese N."/>
            <person name="Submissions S."/>
        </authorList>
    </citation>
    <scope>NUCLEOTIDE SEQUENCE [LARGE SCALE GENOMIC DNA]</scope>
    <source>
        <strain evidence="8">USBA 833</strain>
    </source>
</reference>
<feature type="region of interest" description="Disordered" evidence="5">
    <location>
        <begin position="29"/>
        <end position="74"/>
    </location>
</feature>
<keyword evidence="2" id="KW-0645">Protease</keyword>
<dbReference type="Proteomes" id="UP000190105">
    <property type="component" value="Unassembled WGS sequence"/>
</dbReference>
<dbReference type="GO" id="GO:0008234">
    <property type="term" value="F:cysteine-type peptidase activity"/>
    <property type="evidence" value="ECO:0007669"/>
    <property type="project" value="UniProtKB-KW"/>
</dbReference>
<dbReference type="PROSITE" id="PS51935">
    <property type="entry name" value="NLPC_P60"/>
    <property type="match status" value="1"/>
</dbReference>
<name>A0A1T4XYJ8_9CLOT</name>
<dbReference type="OrthoDB" id="9808890at2"/>
<dbReference type="GO" id="GO:0006508">
    <property type="term" value="P:proteolysis"/>
    <property type="evidence" value="ECO:0007669"/>
    <property type="project" value="UniProtKB-KW"/>
</dbReference>
<evidence type="ECO:0000256" key="2">
    <source>
        <dbReference type="ARBA" id="ARBA00022670"/>
    </source>
</evidence>
<gene>
    <name evidence="7" type="ORF">SAMN05443428_11612</name>
</gene>
<comment type="similarity">
    <text evidence="1">Belongs to the peptidase C40 family.</text>
</comment>
<evidence type="ECO:0000259" key="6">
    <source>
        <dbReference type="PROSITE" id="PS51935"/>
    </source>
</evidence>
<dbReference type="PANTHER" id="PTHR47053">
    <property type="entry name" value="MUREIN DD-ENDOPEPTIDASE MEPH-RELATED"/>
    <property type="match status" value="1"/>
</dbReference>
<feature type="compositionally biased region" description="Basic residues" evidence="5">
    <location>
        <begin position="50"/>
        <end position="69"/>
    </location>
</feature>
<keyword evidence="8" id="KW-1185">Reference proteome</keyword>
<dbReference type="InterPro" id="IPR038765">
    <property type="entry name" value="Papain-like_cys_pep_sf"/>
</dbReference>